<evidence type="ECO:0000256" key="8">
    <source>
        <dbReference type="ARBA" id="ARBA00048505"/>
    </source>
</evidence>
<evidence type="ECO:0000313" key="11">
    <source>
        <dbReference type="EMBL" id="PDO10051.1"/>
    </source>
</evidence>
<feature type="transmembrane region" description="Helical" evidence="9">
    <location>
        <begin position="521"/>
        <end position="539"/>
    </location>
</feature>
<protein>
    <submittedName>
        <fullName evidence="11">DNA internalization-related competence protein ComEC/Rec2</fullName>
    </submittedName>
</protein>
<dbReference type="InterPro" id="IPR025405">
    <property type="entry name" value="DUF4131"/>
</dbReference>
<comment type="catalytic activity">
    <reaction evidence="8">
        <text>3',5'-cyclic UMP + H2O = UMP + H(+)</text>
        <dbReference type="Rhea" id="RHEA:70575"/>
        <dbReference type="ChEBI" id="CHEBI:15377"/>
        <dbReference type="ChEBI" id="CHEBI:15378"/>
        <dbReference type="ChEBI" id="CHEBI:57865"/>
        <dbReference type="ChEBI" id="CHEBI:184387"/>
    </reaction>
    <physiologicalReaction direction="left-to-right" evidence="8">
        <dbReference type="Rhea" id="RHEA:70576"/>
    </physiologicalReaction>
</comment>
<feature type="transmembrane region" description="Helical" evidence="9">
    <location>
        <begin position="303"/>
        <end position="327"/>
    </location>
</feature>
<feature type="transmembrane region" description="Helical" evidence="9">
    <location>
        <begin position="30"/>
        <end position="51"/>
    </location>
</feature>
<keyword evidence="3 9" id="KW-0812">Transmembrane</keyword>
<dbReference type="AlphaFoldDB" id="A0A2A6DZ34"/>
<gene>
    <name evidence="11" type="ORF">BLM47_08940</name>
</gene>
<dbReference type="Pfam" id="PF13567">
    <property type="entry name" value="DUF4131"/>
    <property type="match status" value="1"/>
</dbReference>
<keyword evidence="2" id="KW-1003">Cell membrane</keyword>
<dbReference type="CDD" id="cd07731">
    <property type="entry name" value="ComA-like_MBL-fold"/>
    <property type="match status" value="1"/>
</dbReference>
<feature type="transmembrane region" description="Helical" evidence="9">
    <location>
        <begin position="391"/>
        <end position="415"/>
    </location>
</feature>
<keyword evidence="5 9" id="KW-0472">Membrane</keyword>
<comment type="function">
    <text evidence="7">Counteracts the endogenous Pycsar antiviral defense system. Phosphodiesterase that enables metal-dependent hydrolysis of host cyclic nucleotide Pycsar defense signals such as cCMP and cUMP.</text>
</comment>
<organism evidence="11 12">
    <name type="scientific">Candidatus Reconcilbacillus cellulovorans</name>
    <dbReference type="NCBI Taxonomy" id="1906605"/>
    <lineage>
        <taxon>Bacteria</taxon>
        <taxon>Bacillati</taxon>
        <taxon>Bacillota</taxon>
        <taxon>Bacilli</taxon>
        <taxon>Bacillales</taxon>
        <taxon>Paenibacillaceae</taxon>
        <taxon>Candidatus Reconcilbacillus</taxon>
    </lineage>
</organism>
<dbReference type="PANTHER" id="PTHR30619">
    <property type="entry name" value="DNA INTERNALIZATION/COMPETENCE PROTEIN COMEC/REC2"/>
    <property type="match status" value="1"/>
</dbReference>
<dbReference type="Pfam" id="PF03772">
    <property type="entry name" value="Competence"/>
    <property type="match status" value="1"/>
</dbReference>
<dbReference type="InterPro" id="IPR004477">
    <property type="entry name" value="ComEC_N"/>
</dbReference>
<evidence type="ECO:0000259" key="10">
    <source>
        <dbReference type="SMART" id="SM00849"/>
    </source>
</evidence>
<accession>A0A2A6DZ34</accession>
<evidence type="ECO:0000256" key="9">
    <source>
        <dbReference type="SAM" id="Phobius"/>
    </source>
</evidence>
<evidence type="ECO:0000256" key="5">
    <source>
        <dbReference type="ARBA" id="ARBA00023136"/>
    </source>
</evidence>
<feature type="transmembrane region" description="Helical" evidence="9">
    <location>
        <begin position="492"/>
        <end position="509"/>
    </location>
</feature>
<dbReference type="GO" id="GO:0030420">
    <property type="term" value="P:establishment of competence for transformation"/>
    <property type="evidence" value="ECO:0007669"/>
    <property type="project" value="InterPro"/>
</dbReference>
<dbReference type="GO" id="GO:0005886">
    <property type="term" value="C:plasma membrane"/>
    <property type="evidence" value="ECO:0007669"/>
    <property type="project" value="UniProtKB-SubCell"/>
</dbReference>
<evidence type="ECO:0000256" key="7">
    <source>
        <dbReference type="ARBA" id="ARBA00034301"/>
    </source>
</evidence>
<name>A0A2A6DZ34_9BACL</name>
<dbReference type="InterPro" id="IPR004797">
    <property type="entry name" value="Competence_ComEC/Rec2"/>
</dbReference>
<dbReference type="PANTHER" id="PTHR30619:SF1">
    <property type="entry name" value="RECOMBINATION PROTEIN 2"/>
    <property type="match status" value="1"/>
</dbReference>
<dbReference type="EMBL" id="MOXJ01000020">
    <property type="protein sequence ID" value="PDO10051.1"/>
    <property type="molecule type" value="Genomic_DNA"/>
</dbReference>
<feature type="transmembrane region" description="Helical" evidence="9">
    <location>
        <begin position="458"/>
        <end position="477"/>
    </location>
</feature>
<reference evidence="11 12" key="1">
    <citation type="submission" date="2016-12" db="EMBL/GenBank/DDBJ databases">
        <title>Candidatus Reconcilibacillus cellulovorans genome.</title>
        <authorList>
            <person name="Kolinko S."/>
            <person name="Wu Y.-W."/>
            <person name="Tachea F."/>
            <person name="Denzel E."/>
            <person name="Hiras J."/>
            <person name="Baecker N."/>
            <person name="Chan L.J."/>
            <person name="Eichorst S.A."/>
            <person name="Frey D."/>
            <person name="Adams P.D."/>
            <person name="Pray T."/>
            <person name="Tanjore D."/>
            <person name="Petzold C.J."/>
            <person name="Gladden J.M."/>
            <person name="Simmons B.A."/>
            <person name="Singer S.W."/>
        </authorList>
    </citation>
    <scope>NUCLEOTIDE SEQUENCE [LARGE SCALE GENOMIC DNA]</scope>
    <source>
        <strain evidence="11">JTherm</strain>
    </source>
</reference>
<comment type="subcellular location">
    <subcellularLocation>
        <location evidence="1">Cell membrane</location>
        <topology evidence="1">Multi-pass membrane protein</topology>
    </subcellularLocation>
</comment>
<dbReference type="InterPro" id="IPR036866">
    <property type="entry name" value="RibonucZ/Hydroxyglut_hydro"/>
</dbReference>
<evidence type="ECO:0000256" key="1">
    <source>
        <dbReference type="ARBA" id="ARBA00004651"/>
    </source>
</evidence>
<dbReference type="NCBIfam" id="TIGR00361">
    <property type="entry name" value="ComEC_Rec2"/>
    <property type="match status" value="1"/>
</dbReference>
<dbReference type="SUPFAM" id="SSF56281">
    <property type="entry name" value="Metallo-hydrolase/oxidoreductase"/>
    <property type="match status" value="1"/>
</dbReference>
<comment type="catalytic activity">
    <reaction evidence="6">
        <text>3',5'-cyclic CMP + H2O = CMP + H(+)</text>
        <dbReference type="Rhea" id="RHEA:72675"/>
        <dbReference type="ChEBI" id="CHEBI:15377"/>
        <dbReference type="ChEBI" id="CHEBI:15378"/>
        <dbReference type="ChEBI" id="CHEBI:58003"/>
        <dbReference type="ChEBI" id="CHEBI:60377"/>
    </reaction>
    <physiologicalReaction direction="left-to-right" evidence="6">
        <dbReference type="Rhea" id="RHEA:72676"/>
    </physiologicalReaction>
</comment>
<dbReference type="Gene3D" id="3.60.15.10">
    <property type="entry name" value="Ribonuclease Z/Hydroxyacylglutathione hydrolase-like"/>
    <property type="match status" value="1"/>
</dbReference>
<evidence type="ECO:0000256" key="2">
    <source>
        <dbReference type="ARBA" id="ARBA00022475"/>
    </source>
</evidence>
<dbReference type="InterPro" id="IPR035681">
    <property type="entry name" value="ComA-like_MBL"/>
</dbReference>
<feature type="transmembrane region" description="Helical" evidence="9">
    <location>
        <begin position="362"/>
        <end position="379"/>
    </location>
</feature>
<keyword evidence="4 9" id="KW-1133">Transmembrane helix</keyword>
<proteinExistence type="predicted"/>
<feature type="transmembrane region" description="Helical" evidence="9">
    <location>
        <begin position="264"/>
        <end position="283"/>
    </location>
</feature>
<dbReference type="NCBIfam" id="TIGR00360">
    <property type="entry name" value="ComEC_N-term"/>
    <property type="match status" value="1"/>
</dbReference>
<evidence type="ECO:0000256" key="3">
    <source>
        <dbReference type="ARBA" id="ARBA00022692"/>
    </source>
</evidence>
<evidence type="ECO:0000313" key="12">
    <source>
        <dbReference type="Proteomes" id="UP000243688"/>
    </source>
</evidence>
<feature type="transmembrane region" description="Helical" evidence="9">
    <location>
        <begin position="427"/>
        <end position="446"/>
    </location>
</feature>
<dbReference type="SMART" id="SM00849">
    <property type="entry name" value="Lactamase_B"/>
    <property type="match status" value="1"/>
</dbReference>
<evidence type="ECO:0000256" key="6">
    <source>
        <dbReference type="ARBA" id="ARBA00034221"/>
    </source>
</evidence>
<sequence>MSGRPLVAAAVAWTAAAAIALEVESWSAVWKIVAIVAGIAVGLTAISAIGVNGPVASFARFGPTCRRTAITVGIGCMALVYTAWIHLRNESSIPPAENGHPIRLVGTIAAPAVVDGDRARVDVRTATGEKLRASFRLSAQSEQEEVRSWRRGWTIELDGRLSRPDPARNEGGFDYRRYLKSKRIHWIVEAEGLGGIRIDPTPGSASDRLLRSFDLLREHLAGRIDRLYPDAREAGFLKAFLLGVRDGLDPEQNRQFSELGLTHVLAISGLHVAVFTVAVAGTLRLAGLTRETAFGLTAAAVPFYVTLVGAAPSVVRAGLMAMIGLLLAYRNFPKDGMNVLAAALIAMLIWDPYWLWDVGFQLSFLVTAGLIAVVPKIVGRTEASWGRRLANAALGTVVATVTAQAVSFPIVIYYFNQFSLLSVPVNIVVAPVFSFWTLPASTLSLAADAVHPATGRAIALAVSAVDRALFVAVEWAAEWGKTWLTVWPSPHAWWTAFYFVWLAFVVRTAKAGAERRNFDRLTAAVLALVGISLLSVAYFPPNSIGGFRGEVRFLDVGQGDAVLIRTPGGKAVLVDGGGSFSTAGAQEEWRKRRDPFEIGRDVVVPLLKKRGVRSLDLVAATHLELDHIGGLASVVEDIPVSALLFNATWKESEPAERLFRAALGRGVPVYAAESGTVWRIDPYTSLALLDAGFDGKTVDGLPAENRGQNRHSLVLLLTMRDVRFLLTGDIGAQEEAELLSSPHVLGALAAGGVDVLKIAHHGSRGSTSAAWLDAWRPADAVISVGRRNPYGHPHPDVLSRLAERGIRIWRTDLHGEIAVFVGPGRYTVRTTIADSPAGT</sequence>
<comment type="caution">
    <text evidence="11">The sequence shown here is derived from an EMBL/GenBank/DDBJ whole genome shotgun (WGS) entry which is preliminary data.</text>
</comment>
<feature type="transmembrane region" description="Helical" evidence="9">
    <location>
        <begin position="339"/>
        <end position="356"/>
    </location>
</feature>
<dbReference type="Proteomes" id="UP000243688">
    <property type="component" value="Unassembled WGS sequence"/>
</dbReference>
<feature type="domain" description="Metallo-beta-lactamase" evidence="10">
    <location>
        <begin position="558"/>
        <end position="786"/>
    </location>
</feature>
<dbReference type="InterPro" id="IPR052159">
    <property type="entry name" value="Competence_DNA_uptake"/>
</dbReference>
<evidence type="ECO:0000256" key="4">
    <source>
        <dbReference type="ARBA" id="ARBA00022989"/>
    </source>
</evidence>
<dbReference type="InterPro" id="IPR001279">
    <property type="entry name" value="Metallo-B-lactamas"/>
</dbReference>
<dbReference type="Pfam" id="PF00753">
    <property type="entry name" value="Lactamase_B"/>
    <property type="match status" value="1"/>
</dbReference>